<proteinExistence type="predicted"/>
<dbReference type="EMBL" id="JAJKFT010000010">
    <property type="protein sequence ID" value="MCC9630149.1"/>
    <property type="molecule type" value="Genomic_DNA"/>
</dbReference>
<dbReference type="GO" id="GO:0043565">
    <property type="term" value="F:sequence-specific DNA binding"/>
    <property type="evidence" value="ECO:0007669"/>
    <property type="project" value="InterPro"/>
</dbReference>
<keyword evidence="2" id="KW-0804">Transcription</keyword>
<dbReference type="GO" id="GO:0003700">
    <property type="term" value="F:DNA-binding transcription factor activity"/>
    <property type="evidence" value="ECO:0007669"/>
    <property type="project" value="InterPro"/>
</dbReference>
<keyword evidence="1" id="KW-0805">Transcription regulation</keyword>
<gene>
    <name evidence="4" type="ORF">LOC68_17280</name>
</gene>
<dbReference type="PANTHER" id="PTHR43436">
    <property type="entry name" value="ARAC-FAMILY TRANSCRIPTIONAL REGULATOR"/>
    <property type="match status" value="1"/>
</dbReference>
<accession>A0A9X1SKV8</accession>
<keyword evidence="5" id="KW-1185">Reference proteome</keyword>
<feature type="domain" description="HTH araC/xylS-type" evidence="3">
    <location>
        <begin position="192"/>
        <end position="290"/>
    </location>
</feature>
<evidence type="ECO:0000259" key="3">
    <source>
        <dbReference type="PROSITE" id="PS01124"/>
    </source>
</evidence>
<dbReference type="InterPro" id="IPR018060">
    <property type="entry name" value="HTH_AraC"/>
</dbReference>
<dbReference type="Proteomes" id="UP001139103">
    <property type="component" value="Unassembled WGS sequence"/>
</dbReference>
<dbReference type="InterPro" id="IPR009594">
    <property type="entry name" value="Tscrpt_reg_HTH_AraC_N"/>
</dbReference>
<comment type="caution">
    <text evidence="4">The sequence shown here is derived from an EMBL/GenBank/DDBJ whole genome shotgun (WGS) entry which is preliminary data.</text>
</comment>
<dbReference type="SUPFAM" id="SSF46689">
    <property type="entry name" value="Homeodomain-like"/>
    <property type="match status" value="2"/>
</dbReference>
<name>A0A9X1SKV8_9BACT</name>
<dbReference type="SMART" id="SM00342">
    <property type="entry name" value="HTH_ARAC"/>
    <property type="match status" value="1"/>
</dbReference>
<dbReference type="RefSeq" id="WP_230221039.1">
    <property type="nucleotide sequence ID" value="NZ_JAJKFT010000010.1"/>
</dbReference>
<evidence type="ECO:0000256" key="1">
    <source>
        <dbReference type="ARBA" id="ARBA00023015"/>
    </source>
</evidence>
<organism evidence="4 5">
    <name type="scientific">Blastopirellula sediminis</name>
    <dbReference type="NCBI Taxonomy" id="2894196"/>
    <lineage>
        <taxon>Bacteria</taxon>
        <taxon>Pseudomonadati</taxon>
        <taxon>Planctomycetota</taxon>
        <taxon>Planctomycetia</taxon>
        <taxon>Pirellulales</taxon>
        <taxon>Pirellulaceae</taxon>
        <taxon>Blastopirellula</taxon>
    </lineage>
</organism>
<sequence length="300" mass="33265">MPADLTQLIALIDRFVDADGLHRTAYAPLSLIRTSQPTLPVHTLYEPALCVIAQGRKQIILGDEIDGYAGGDCLAISVDLPVTGQVIEASPEKPFLSLKIDLDPSQLSQLILEMEVPYVQETKTTRGLSIGAMSDELADAAVRMLKLLENPKELPYLAPLVEREMLYRFLLSPHSAPLRQIAAADSHLHWISKAIHYLKRNFAEPFKIDTVARQARMSASAFHHHFKAVTSMSPLQYQKQIRLQEARRLMLSDSVDASTASTRVGYESASQFSREYRRMFGAPPARDIAQLKESLSAAGA</sequence>
<dbReference type="AlphaFoldDB" id="A0A9X1SKV8"/>
<dbReference type="InterPro" id="IPR009057">
    <property type="entry name" value="Homeodomain-like_sf"/>
</dbReference>
<evidence type="ECO:0000256" key="2">
    <source>
        <dbReference type="ARBA" id="ARBA00023163"/>
    </source>
</evidence>
<evidence type="ECO:0000313" key="4">
    <source>
        <dbReference type="EMBL" id="MCC9630149.1"/>
    </source>
</evidence>
<dbReference type="Pfam" id="PF06719">
    <property type="entry name" value="AraC_N"/>
    <property type="match status" value="1"/>
</dbReference>
<protein>
    <submittedName>
        <fullName evidence="4">AraC family transcriptional regulator</fullName>
    </submittedName>
</protein>
<reference evidence="4" key="1">
    <citation type="submission" date="2021-11" db="EMBL/GenBank/DDBJ databases">
        <title>Genome sequence.</title>
        <authorList>
            <person name="Sun Q."/>
        </authorList>
    </citation>
    <scope>NUCLEOTIDE SEQUENCE</scope>
    <source>
        <strain evidence="4">JC732</strain>
    </source>
</reference>
<dbReference type="PROSITE" id="PS01124">
    <property type="entry name" value="HTH_ARAC_FAMILY_2"/>
    <property type="match status" value="1"/>
</dbReference>
<dbReference type="Pfam" id="PF12833">
    <property type="entry name" value="HTH_18"/>
    <property type="match status" value="1"/>
</dbReference>
<evidence type="ECO:0000313" key="5">
    <source>
        <dbReference type="Proteomes" id="UP001139103"/>
    </source>
</evidence>
<dbReference type="PANTHER" id="PTHR43436:SF1">
    <property type="entry name" value="TRANSCRIPTIONAL REGULATORY PROTEIN"/>
    <property type="match status" value="1"/>
</dbReference>
<dbReference type="Gene3D" id="1.10.10.60">
    <property type="entry name" value="Homeodomain-like"/>
    <property type="match status" value="2"/>
</dbReference>